<keyword evidence="4" id="KW-1185">Reference proteome</keyword>
<reference evidence="4" key="1">
    <citation type="submission" date="2017-04" db="EMBL/GenBank/DDBJ databases">
        <title>Plasmodium gonderi genome.</title>
        <authorList>
            <person name="Arisue N."/>
            <person name="Honma H."/>
            <person name="Kawai S."/>
            <person name="Tougan T."/>
            <person name="Tanabe K."/>
            <person name="Horii T."/>
        </authorList>
    </citation>
    <scope>NUCLEOTIDE SEQUENCE [LARGE SCALE GENOMIC DNA]</scope>
    <source>
        <strain evidence="4">ATCC 30045</strain>
    </source>
</reference>
<accession>A0A1Y1JA90</accession>
<dbReference type="NCBIfam" id="TIGR01639">
    <property type="entry name" value="P_fal_TIGR01639"/>
    <property type="match status" value="1"/>
</dbReference>
<evidence type="ECO:0000259" key="2">
    <source>
        <dbReference type="Pfam" id="PF09687"/>
    </source>
</evidence>
<keyword evidence="1" id="KW-0732">Signal</keyword>
<comment type="caution">
    <text evidence="3">The sequence shown here is derived from an EMBL/GenBank/DDBJ whole genome shotgun (WGS) entry which is preliminary data.</text>
</comment>
<gene>
    <name evidence="3" type="ORF">PGO_040160</name>
</gene>
<dbReference type="GeneID" id="39746127"/>
<dbReference type="RefSeq" id="XP_028542005.1">
    <property type="nucleotide sequence ID" value="XM_028686204.1"/>
</dbReference>
<dbReference type="AlphaFoldDB" id="A0A1Y1JA90"/>
<dbReference type="InterPro" id="IPR019111">
    <property type="entry name" value="PRESA_N"/>
</dbReference>
<dbReference type="Proteomes" id="UP000195521">
    <property type="component" value="Unassembled WGS sequence"/>
</dbReference>
<feature type="chain" id="PRO_5012869618" evidence="1">
    <location>
        <begin position="27"/>
        <end position="293"/>
    </location>
</feature>
<dbReference type="InterPro" id="IPR006526">
    <property type="entry name" value="Export_prot_PHISTa/b/c"/>
</dbReference>
<dbReference type="PANTHER" id="PTHR36193">
    <property type="entry name" value="PHISTB DOMAIN-CONTAINING RESA-LIKE PROTEIN 1"/>
    <property type="match status" value="1"/>
</dbReference>
<organism evidence="3 4">
    <name type="scientific">Plasmodium gonderi</name>
    <dbReference type="NCBI Taxonomy" id="77519"/>
    <lineage>
        <taxon>Eukaryota</taxon>
        <taxon>Sar</taxon>
        <taxon>Alveolata</taxon>
        <taxon>Apicomplexa</taxon>
        <taxon>Aconoidasida</taxon>
        <taxon>Haemosporida</taxon>
        <taxon>Plasmodiidae</taxon>
        <taxon>Plasmodium</taxon>
        <taxon>Plasmodium (Plasmodium)</taxon>
    </lineage>
</organism>
<dbReference type="EMBL" id="BDQF01000004">
    <property type="protein sequence ID" value="GAW79416.1"/>
    <property type="molecule type" value="Genomic_DNA"/>
</dbReference>
<dbReference type="InterPro" id="IPR044885">
    <property type="entry name" value="PRESA_N_sf"/>
</dbReference>
<protein>
    <submittedName>
        <fullName evidence="3">RAD protein</fullName>
    </submittedName>
</protein>
<evidence type="ECO:0000313" key="3">
    <source>
        <dbReference type="EMBL" id="GAW79416.1"/>
    </source>
</evidence>
<dbReference type="PANTHER" id="PTHR36193:SF23">
    <property type="entry name" value="PHISTB DOMAIN-CONTAINING RESA-LIKE PROTEIN 1"/>
    <property type="match status" value="1"/>
</dbReference>
<dbReference type="Pfam" id="PF09687">
    <property type="entry name" value="PRESAN"/>
    <property type="match status" value="1"/>
</dbReference>
<feature type="domain" description="Plasmodium RESA N-terminal" evidence="2">
    <location>
        <begin position="146"/>
        <end position="270"/>
    </location>
</feature>
<evidence type="ECO:0000256" key="1">
    <source>
        <dbReference type="SAM" id="SignalP"/>
    </source>
</evidence>
<dbReference type="Gene3D" id="6.10.280.180">
    <property type="entry name" value="Plasmodium RESA, N-terminal helical domain"/>
    <property type="match status" value="1"/>
</dbReference>
<proteinExistence type="predicted"/>
<evidence type="ECO:0000313" key="4">
    <source>
        <dbReference type="Proteomes" id="UP000195521"/>
    </source>
</evidence>
<dbReference type="OrthoDB" id="384532at2759"/>
<name>A0A1Y1JA90_PLAGO</name>
<sequence length="293" mass="33976">MHDSIPLCAPCACFVMLLSIHTSVSPCVLHSSVPAYAFVEQKNVGPHSEINPLCNLRILTEMNPSNNLKEQGSEMEQIKTRNNREIPQSVTKKNISHGVPKKRLGSYKTNNLSFKNQMDRPNGKTIQLGNKESECYKEEISEKSIKLTEEEVITILDNLNDIVKKKEMYTLWFNVHNHNVRKYYAMMESLWTDAVNLASHRNITPSDLLKHWWAVYANLIYELRNMDKLCINKFYELFDKGECISNVYKSFINTTKKMWTDSMNSMKHKWNNILYDILSNSPNLDYKSAISQL</sequence>
<feature type="signal peptide" evidence="1">
    <location>
        <begin position="1"/>
        <end position="26"/>
    </location>
</feature>